<dbReference type="InterPro" id="IPR003593">
    <property type="entry name" value="AAA+_ATPase"/>
</dbReference>
<evidence type="ECO:0000256" key="3">
    <source>
        <dbReference type="ARBA" id="ARBA00022840"/>
    </source>
</evidence>
<dbReference type="Proteomes" id="UP000184171">
    <property type="component" value="Unassembled WGS sequence"/>
</dbReference>
<evidence type="ECO:0000256" key="1">
    <source>
        <dbReference type="ARBA" id="ARBA00022448"/>
    </source>
</evidence>
<reference evidence="5 6" key="1">
    <citation type="submission" date="2016-11" db="EMBL/GenBank/DDBJ databases">
        <authorList>
            <person name="Jaros S."/>
            <person name="Januszkiewicz K."/>
            <person name="Wedrychowicz H."/>
        </authorList>
    </citation>
    <scope>NUCLEOTIDE SEQUENCE [LARGE SCALE GENOMIC DNA]</scope>
    <source>
        <strain evidence="5 6">DSM 5091</strain>
    </source>
</reference>
<dbReference type="PANTHER" id="PTHR42711:SF10">
    <property type="entry name" value="ABC TRANSPORTER ATP-BINDING PROTEIN"/>
    <property type="match status" value="1"/>
</dbReference>
<dbReference type="AlphaFoldDB" id="A0A1M6HI90"/>
<keyword evidence="3 5" id="KW-0067">ATP-binding</keyword>
<dbReference type="STRING" id="1122189.SAMN02745165_01843"/>
<dbReference type="PROSITE" id="PS50893">
    <property type="entry name" value="ABC_TRANSPORTER_2"/>
    <property type="match status" value="1"/>
</dbReference>
<evidence type="ECO:0000256" key="2">
    <source>
        <dbReference type="ARBA" id="ARBA00022741"/>
    </source>
</evidence>
<dbReference type="SUPFAM" id="SSF52540">
    <property type="entry name" value="P-loop containing nucleoside triphosphate hydrolases"/>
    <property type="match status" value="1"/>
</dbReference>
<sequence>MMNALEIDSLSKSFAGTDAVKGVSFSIKQGEIFGLLGPNGAGKSTTINMIAGVCRVGGGSITAFGYDNQRDYRFTRRLLGVVHQEIVIDNFFTIDQALKLHAGYYGVKDDPAWRNLLIKRLGLGPHLNKVMLKLSGGLKRRFMIAKALIHKPQLLILDEPTAGVDVELRHGLWDFVREINRQGITILLTTHYLEEAEQMCDRIAIMNHGELIALEKTHELVRRLSSRRLRLWLAQELLHVPDELDTYRPELSEDGSELLLCLPPDESAGDLLKQICALGLDIRDFETDQSGLEEVFLQLTGMREGNDGT</sequence>
<evidence type="ECO:0000259" key="4">
    <source>
        <dbReference type="PROSITE" id="PS50893"/>
    </source>
</evidence>
<proteinExistence type="predicted"/>
<evidence type="ECO:0000313" key="5">
    <source>
        <dbReference type="EMBL" id="SHJ21829.1"/>
    </source>
</evidence>
<dbReference type="EMBL" id="FQZT01000005">
    <property type="protein sequence ID" value="SHJ21829.1"/>
    <property type="molecule type" value="Genomic_DNA"/>
</dbReference>
<organism evidence="5 6">
    <name type="scientific">Malonomonas rubra DSM 5091</name>
    <dbReference type="NCBI Taxonomy" id="1122189"/>
    <lineage>
        <taxon>Bacteria</taxon>
        <taxon>Pseudomonadati</taxon>
        <taxon>Thermodesulfobacteriota</taxon>
        <taxon>Desulfuromonadia</taxon>
        <taxon>Desulfuromonadales</taxon>
        <taxon>Geopsychrobacteraceae</taxon>
        <taxon>Malonomonas</taxon>
    </lineage>
</organism>
<gene>
    <name evidence="5" type="ORF">SAMN02745165_01843</name>
</gene>
<protein>
    <submittedName>
        <fullName evidence="5">ABC-2 type transport system ATP-binding protein</fullName>
    </submittedName>
</protein>
<dbReference type="RefSeq" id="WP_084091902.1">
    <property type="nucleotide sequence ID" value="NZ_FQZT01000005.1"/>
</dbReference>
<accession>A0A1M6HI90</accession>
<dbReference type="Gene3D" id="3.40.50.300">
    <property type="entry name" value="P-loop containing nucleotide triphosphate hydrolases"/>
    <property type="match status" value="1"/>
</dbReference>
<dbReference type="GO" id="GO:0016887">
    <property type="term" value="F:ATP hydrolysis activity"/>
    <property type="evidence" value="ECO:0007669"/>
    <property type="project" value="InterPro"/>
</dbReference>
<dbReference type="PANTHER" id="PTHR42711">
    <property type="entry name" value="ABC TRANSPORTER ATP-BINDING PROTEIN"/>
    <property type="match status" value="1"/>
</dbReference>
<name>A0A1M6HI90_MALRU</name>
<keyword evidence="1" id="KW-0813">Transport</keyword>
<dbReference type="InterPro" id="IPR027417">
    <property type="entry name" value="P-loop_NTPase"/>
</dbReference>
<dbReference type="InterPro" id="IPR003439">
    <property type="entry name" value="ABC_transporter-like_ATP-bd"/>
</dbReference>
<dbReference type="InterPro" id="IPR050763">
    <property type="entry name" value="ABC_transporter_ATP-binding"/>
</dbReference>
<feature type="domain" description="ABC transporter" evidence="4">
    <location>
        <begin position="5"/>
        <end position="233"/>
    </location>
</feature>
<keyword evidence="6" id="KW-1185">Reference proteome</keyword>
<dbReference type="Pfam" id="PF00005">
    <property type="entry name" value="ABC_tran"/>
    <property type="match status" value="1"/>
</dbReference>
<keyword evidence="2" id="KW-0547">Nucleotide-binding</keyword>
<evidence type="ECO:0000313" key="6">
    <source>
        <dbReference type="Proteomes" id="UP000184171"/>
    </source>
</evidence>
<dbReference type="GO" id="GO:0005524">
    <property type="term" value="F:ATP binding"/>
    <property type="evidence" value="ECO:0007669"/>
    <property type="project" value="UniProtKB-KW"/>
</dbReference>
<dbReference type="OrthoDB" id="9805130at2"/>
<dbReference type="SMART" id="SM00382">
    <property type="entry name" value="AAA"/>
    <property type="match status" value="1"/>
</dbReference>